<feature type="compositionally biased region" description="Gly residues" evidence="1">
    <location>
        <begin position="304"/>
        <end position="326"/>
    </location>
</feature>
<evidence type="ECO:0000256" key="2">
    <source>
        <dbReference type="SAM" id="Phobius"/>
    </source>
</evidence>
<accession>A0A7I0NSF3</accession>
<name>A0A7I0NSF3_STRCX</name>
<organism evidence="4 5">
    <name type="scientific">Streptomyces chartreusis</name>
    <dbReference type="NCBI Taxonomy" id="1969"/>
    <lineage>
        <taxon>Bacteria</taxon>
        <taxon>Bacillati</taxon>
        <taxon>Actinomycetota</taxon>
        <taxon>Actinomycetes</taxon>
        <taxon>Kitasatosporales</taxon>
        <taxon>Streptomycetaceae</taxon>
        <taxon>Streptomyces</taxon>
    </lineage>
</organism>
<feature type="transmembrane region" description="Helical" evidence="2">
    <location>
        <begin position="20"/>
        <end position="50"/>
    </location>
</feature>
<feature type="compositionally biased region" description="Polar residues" evidence="1">
    <location>
        <begin position="86"/>
        <end position="95"/>
    </location>
</feature>
<evidence type="ECO:0000256" key="1">
    <source>
        <dbReference type="SAM" id="MobiDB-lite"/>
    </source>
</evidence>
<feature type="transmembrane region" description="Helical" evidence="2">
    <location>
        <begin position="57"/>
        <end position="79"/>
    </location>
</feature>
<reference evidence="4 5" key="1">
    <citation type="submission" date="2020-06" db="EMBL/GenBank/DDBJ databases">
        <title>Genome mining for natural products.</title>
        <authorList>
            <person name="Zhang B."/>
            <person name="Shi J."/>
            <person name="Ge H."/>
        </authorList>
    </citation>
    <scope>NUCLEOTIDE SEQUENCE [LARGE SCALE GENOMIC DNA]</scope>
    <source>
        <strain evidence="4 5">NA02069</strain>
    </source>
</reference>
<sequence length="364" mass="37797">MNPYNTPPLPQPWWRTTPAILALLALVALISALSFGFGFLVVIAAVVAVWVLPRWRWFAKVGATFGAFVLLTVGAGLGGQLDDSGTAKSKASTQDKGSEGVKTASSSPSPKVLKAADYTKKPLNEAVKLAGSAGFTTTHHDAAGDDRTVMVRSLWTVCFQEVDPTAKTINFGVVKSDEPCPEKDGGPLPWPVMPDVVGVTYDTAVKDLKRAGIDLDRVELDDVYLDLDAPTAKEAAEDGDEWRVCFQSPADGSDVTSDIAVGLDLGRWTDADLVQRCPKAKDTTYDIPANDPDYDSGNSSSTTGGVGSTGGGSSSSSGGSTGGGSVGTVHPGSFCSPQGATGVTKAGTPMVCGPGSDGRNRWHS</sequence>
<dbReference type="RefSeq" id="WP_176573711.1">
    <property type="nucleotide sequence ID" value="NZ_CBDRGH010000068.1"/>
</dbReference>
<dbReference type="Proteomes" id="UP000509418">
    <property type="component" value="Chromosome"/>
</dbReference>
<dbReference type="EMBL" id="CP056041">
    <property type="protein sequence ID" value="QKZ15996.1"/>
    <property type="molecule type" value="Genomic_DNA"/>
</dbReference>
<feature type="domain" description="PASTA" evidence="3">
    <location>
        <begin position="192"/>
        <end position="258"/>
    </location>
</feature>
<dbReference type="AlphaFoldDB" id="A0A7I0NSF3"/>
<proteinExistence type="predicted"/>
<dbReference type="Pfam" id="PF03793">
    <property type="entry name" value="PASTA"/>
    <property type="match status" value="1"/>
</dbReference>
<dbReference type="Gene3D" id="3.30.10.20">
    <property type="match status" value="1"/>
</dbReference>
<gene>
    <name evidence="4" type="ORF">HUT05_00400</name>
</gene>
<dbReference type="CDD" id="cd06577">
    <property type="entry name" value="PASTA_pknB"/>
    <property type="match status" value="1"/>
</dbReference>
<dbReference type="InterPro" id="IPR005543">
    <property type="entry name" value="PASTA_dom"/>
</dbReference>
<evidence type="ECO:0000259" key="3">
    <source>
        <dbReference type="Pfam" id="PF03793"/>
    </source>
</evidence>
<keyword evidence="2" id="KW-0472">Membrane</keyword>
<keyword evidence="2" id="KW-0812">Transmembrane</keyword>
<keyword evidence="5" id="KW-1185">Reference proteome</keyword>
<evidence type="ECO:0000313" key="5">
    <source>
        <dbReference type="Proteomes" id="UP000509418"/>
    </source>
</evidence>
<feature type="region of interest" description="Disordered" evidence="1">
    <location>
        <begin position="282"/>
        <end position="364"/>
    </location>
</feature>
<evidence type="ECO:0000313" key="4">
    <source>
        <dbReference type="EMBL" id="QKZ15996.1"/>
    </source>
</evidence>
<feature type="region of interest" description="Disordered" evidence="1">
    <location>
        <begin position="83"/>
        <end position="110"/>
    </location>
</feature>
<protein>
    <submittedName>
        <fullName evidence="4">PASTA domain-containing protein</fullName>
    </submittedName>
</protein>
<keyword evidence="2" id="KW-1133">Transmembrane helix</keyword>